<organism evidence="3 4">
    <name type="scientific">Noviherbaspirillum cavernae</name>
    <dbReference type="NCBI Taxonomy" id="2320862"/>
    <lineage>
        <taxon>Bacteria</taxon>
        <taxon>Pseudomonadati</taxon>
        <taxon>Pseudomonadota</taxon>
        <taxon>Betaproteobacteria</taxon>
        <taxon>Burkholderiales</taxon>
        <taxon>Oxalobacteraceae</taxon>
        <taxon>Noviherbaspirillum</taxon>
    </lineage>
</organism>
<dbReference type="AlphaFoldDB" id="A0A418WVY6"/>
<feature type="coiled-coil region" evidence="1">
    <location>
        <begin position="916"/>
        <end position="978"/>
    </location>
</feature>
<protein>
    <submittedName>
        <fullName evidence="3">Uncharacterized protein</fullName>
    </submittedName>
</protein>
<accession>A0A418WVY6</accession>
<proteinExistence type="predicted"/>
<dbReference type="Proteomes" id="UP000285190">
    <property type="component" value="Unassembled WGS sequence"/>
</dbReference>
<sequence length="1013" mass="111944">MVNFVIGRHQPIPAIQLEGKPAPNAQAVTADVVTELEAQLNRLELLRPFGNGSHPTYLVPNDQNPSCCDHIDPERNDAANSIAKDTPLNKNEIAALRDFAADVGKQIAKKPLDAESTGYLKTIQRYAETMLARENGGMPVRHDLNILVSETLAEIIGKLAKHPNSTEASKDAVNLLQALGKHFPDYLKSSEYRKFFFGDGQRKLPSSSLVGKIAGHLNRANEAAAMHEDPALRAKAAYRESAAIVLSMKKPAQPPTRIVGNRVDHHNHMNPYDNFGEHSKFTPLAWHVPMYKKFSVDGSDSMPIPHQLVEQGPHARDPASLNDHTRFAYYDDTNVRAEFYSHDLTHIEAFNALPEGERELFRVCCTGTPVDPNRLNEVAHIARQFAKNVATSQLSAGRKHIGVDFGEITGYKPAVPQAMLGHAANGKKAIQQAFIEGSALVQTTIFRHAQEGIKLALKQHKHDGKSLDGIRTKTRIVFHADALPNDAATDKMENRKGDGTLKEATTIANIVAYAKQVDKALTRKKDPDFPQEVVHEHHLQAAHLMGASIQAHNYKDSSRATELHKAFNDFRENCKSLRVTTDSSWLTASARAINWGMAEFFAESDNADIREIGRLIKTADRLSNDGFMFMHGGERFFETHLLQGVTSDESLLDMALMRAAQKKAVRTYHATLGELQAKLEVPAILNQLHKYIDQGVIKPGADLGDGEEFGMVLPGNYPGLFLKLRDAKNKGIQDATPIVWGTDNLTPAEARSGDLKVLQYTSQHAPLELILAAMSKDKTQPQRTARQTDLEQALQDYLRGTQEDLSFLGSRTPIPVDDINNGTEPTRANENPRGKPNHPDTLRNVRAPQDPHFPWKPESGKTISVRVDDPGPAMNVVPGKERKNQVVKGVINALSGGFALQSYQRGSGKPGDHVTNKHLEQRINELMKQLESRTSIESQDQLAPLWDSLIAAKGNIGRADLRHTVDQLAEDVKNALRNRVNTQIDTTPFIDEASFLREVEERSQAAGVGPSHT</sequence>
<evidence type="ECO:0000313" key="4">
    <source>
        <dbReference type="Proteomes" id="UP000285190"/>
    </source>
</evidence>
<reference evidence="3 4" key="1">
    <citation type="submission" date="2018-09" db="EMBL/GenBank/DDBJ databases">
        <authorList>
            <person name="Zhu H."/>
        </authorList>
    </citation>
    <scope>NUCLEOTIDE SEQUENCE [LARGE SCALE GENOMIC DNA]</scope>
    <source>
        <strain evidence="3 4">K2R10-39</strain>
    </source>
</reference>
<dbReference type="EMBL" id="QYUN01000003">
    <property type="protein sequence ID" value="RJF96865.1"/>
    <property type="molecule type" value="Genomic_DNA"/>
</dbReference>
<comment type="caution">
    <text evidence="3">The sequence shown here is derived from an EMBL/GenBank/DDBJ whole genome shotgun (WGS) entry which is preliminary data.</text>
</comment>
<evidence type="ECO:0000256" key="1">
    <source>
        <dbReference type="SAM" id="Coils"/>
    </source>
</evidence>
<gene>
    <name evidence="3" type="ORF">D3870_21010</name>
</gene>
<feature type="compositionally biased region" description="Polar residues" evidence="2">
    <location>
        <begin position="820"/>
        <end position="829"/>
    </location>
</feature>
<feature type="region of interest" description="Disordered" evidence="2">
    <location>
        <begin position="808"/>
        <end position="872"/>
    </location>
</feature>
<keyword evidence="1" id="KW-0175">Coiled coil</keyword>
<evidence type="ECO:0000313" key="3">
    <source>
        <dbReference type="EMBL" id="RJF96865.1"/>
    </source>
</evidence>
<evidence type="ECO:0000256" key="2">
    <source>
        <dbReference type="SAM" id="MobiDB-lite"/>
    </source>
</evidence>
<feature type="compositionally biased region" description="Basic and acidic residues" evidence="2">
    <location>
        <begin position="830"/>
        <end position="843"/>
    </location>
</feature>
<keyword evidence="4" id="KW-1185">Reference proteome</keyword>
<dbReference type="RefSeq" id="WP_119743002.1">
    <property type="nucleotide sequence ID" value="NZ_QYUN01000003.1"/>
</dbReference>
<name>A0A418WVY6_9BURK</name>